<evidence type="ECO:0000313" key="1">
    <source>
        <dbReference type="EMBL" id="CZR59410.1"/>
    </source>
</evidence>
<dbReference type="AlphaFoldDB" id="A0A1L7X302"/>
<keyword evidence="2" id="KW-1185">Reference proteome</keyword>
<organism evidence="1 2">
    <name type="scientific">Phialocephala subalpina</name>
    <dbReference type="NCBI Taxonomy" id="576137"/>
    <lineage>
        <taxon>Eukaryota</taxon>
        <taxon>Fungi</taxon>
        <taxon>Dikarya</taxon>
        <taxon>Ascomycota</taxon>
        <taxon>Pezizomycotina</taxon>
        <taxon>Leotiomycetes</taxon>
        <taxon>Helotiales</taxon>
        <taxon>Mollisiaceae</taxon>
        <taxon>Phialocephala</taxon>
        <taxon>Phialocephala fortinii species complex</taxon>
    </lineage>
</organism>
<dbReference type="InterPro" id="IPR027417">
    <property type="entry name" value="P-loop_NTPase"/>
</dbReference>
<dbReference type="OrthoDB" id="5426988at2759"/>
<dbReference type="Gene3D" id="3.40.50.300">
    <property type="entry name" value="P-loop containing nucleotide triphosphate hydrolases"/>
    <property type="match status" value="1"/>
</dbReference>
<dbReference type="EMBL" id="FJOG01000014">
    <property type="protein sequence ID" value="CZR59410.1"/>
    <property type="molecule type" value="Genomic_DNA"/>
</dbReference>
<sequence>MTIPYPIIHINGFPGTGKLTIAIALAALLPTTTKLVHNHLLINPADAILTRSQSGYQDLRRAIRSAVFQSLIHEPATYETAYIFTDFQSTDAVGSGVCKEFEAAANARGGAFVPILLRCEERVNLERLVSEDRAKHRKLTDVDLSTDAVGSGVCKEFEAAANARGGAFVPILLRCEERVNLERLVSEDRAKHRKLTDVDLVRVFQFFVSLLISGVGSLEQDSYLKQLPRHSDISMMIDNS</sequence>
<name>A0A1L7X302_9HELO</name>
<dbReference type="SUPFAM" id="SSF52540">
    <property type="entry name" value="P-loop containing nucleoside triphosphate hydrolases"/>
    <property type="match status" value="1"/>
</dbReference>
<accession>A0A1L7X302</accession>
<proteinExistence type="predicted"/>
<evidence type="ECO:0000313" key="2">
    <source>
        <dbReference type="Proteomes" id="UP000184330"/>
    </source>
</evidence>
<dbReference type="Proteomes" id="UP000184330">
    <property type="component" value="Unassembled WGS sequence"/>
</dbReference>
<protein>
    <submittedName>
        <fullName evidence="1">Uncharacterized protein</fullName>
    </submittedName>
</protein>
<gene>
    <name evidence="1" type="ORF">PAC_09302</name>
</gene>
<dbReference type="STRING" id="576137.A0A1L7X302"/>
<reference evidence="1 2" key="1">
    <citation type="submission" date="2016-03" db="EMBL/GenBank/DDBJ databases">
        <authorList>
            <person name="Ploux O."/>
        </authorList>
    </citation>
    <scope>NUCLEOTIDE SEQUENCE [LARGE SCALE GENOMIC DNA]</scope>
    <source>
        <strain evidence="1 2">UAMH 11012</strain>
    </source>
</reference>